<reference evidence="1 2" key="1">
    <citation type="submission" date="2020-12" db="EMBL/GenBank/DDBJ databases">
        <title>Whole genome sequences of gut porcine anaerobes.</title>
        <authorList>
            <person name="Kubasova T."/>
            <person name="Jahodarova E."/>
            <person name="Rychlik I."/>
        </authorList>
    </citation>
    <scope>NUCLEOTIDE SEQUENCE [LARGE SCALE GENOMIC DNA]</scope>
    <source>
        <strain evidence="1 2">An925</strain>
    </source>
</reference>
<gene>
    <name evidence="1" type="ORF">I6E12_12340</name>
</gene>
<keyword evidence="2" id="KW-1185">Reference proteome</keyword>
<comment type="caution">
    <text evidence="1">The sequence shown here is derived from an EMBL/GenBank/DDBJ whole genome shotgun (WGS) entry which is preliminary data.</text>
</comment>
<protein>
    <submittedName>
        <fullName evidence="1">Uncharacterized protein</fullName>
    </submittedName>
</protein>
<dbReference type="Proteomes" id="UP001200470">
    <property type="component" value="Unassembled WGS sequence"/>
</dbReference>
<name>A0ABS9CJE4_9BACT</name>
<proteinExistence type="predicted"/>
<evidence type="ECO:0000313" key="2">
    <source>
        <dbReference type="Proteomes" id="UP001200470"/>
    </source>
</evidence>
<dbReference type="RefSeq" id="WP_301638729.1">
    <property type="nucleotide sequence ID" value="NZ_JADYTN010000058.1"/>
</dbReference>
<evidence type="ECO:0000313" key="1">
    <source>
        <dbReference type="EMBL" id="MCF2564882.1"/>
    </source>
</evidence>
<dbReference type="EMBL" id="JADYTN010000058">
    <property type="protein sequence ID" value="MCF2564882.1"/>
    <property type="molecule type" value="Genomic_DNA"/>
</dbReference>
<sequence length="84" mass="9431">MAGRIPFCNHKPAYCPSPCFCRGDSSIFSPTQAFSRRIKPFPPILYIPTHHESPSQALKTHRRLKALQPPKTHPTCPKHPLTSA</sequence>
<organism evidence="1 2">
    <name type="scientific">Xylanibacter brevis</name>
    <dbReference type="NCBI Taxonomy" id="83231"/>
    <lineage>
        <taxon>Bacteria</taxon>
        <taxon>Pseudomonadati</taxon>
        <taxon>Bacteroidota</taxon>
        <taxon>Bacteroidia</taxon>
        <taxon>Bacteroidales</taxon>
        <taxon>Prevotellaceae</taxon>
        <taxon>Xylanibacter</taxon>
    </lineage>
</organism>
<accession>A0ABS9CJE4</accession>